<dbReference type="Gene3D" id="1.10.510.10">
    <property type="entry name" value="Transferase(Phosphotransferase) domain 1"/>
    <property type="match status" value="2"/>
</dbReference>
<dbReference type="GO" id="GO:0004674">
    <property type="term" value="F:protein serine/threonine kinase activity"/>
    <property type="evidence" value="ECO:0007669"/>
    <property type="project" value="UniProtKB-KW"/>
</dbReference>
<feature type="region of interest" description="Disordered" evidence="8">
    <location>
        <begin position="338"/>
        <end position="357"/>
    </location>
</feature>
<dbReference type="PANTHER" id="PTHR11909">
    <property type="entry name" value="CASEIN KINASE-RELATED"/>
    <property type="match status" value="1"/>
</dbReference>
<dbReference type="Pfam" id="PF00069">
    <property type="entry name" value="Pkinase"/>
    <property type="match status" value="1"/>
</dbReference>
<evidence type="ECO:0000313" key="11">
    <source>
        <dbReference type="Proteomes" id="UP000264820"/>
    </source>
</evidence>
<feature type="binding site" evidence="7">
    <location>
        <position position="50"/>
    </location>
    <ligand>
        <name>ATP</name>
        <dbReference type="ChEBI" id="CHEBI:30616"/>
    </ligand>
</feature>
<keyword evidence="1" id="KW-0723">Serine/threonine-protein kinase</keyword>
<dbReference type="GO" id="GO:0015630">
    <property type="term" value="C:microtubule cytoskeleton"/>
    <property type="evidence" value="ECO:0007669"/>
    <property type="project" value="UniProtKB-ARBA"/>
</dbReference>
<keyword evidence="5 7" id="KW-0067">ATP-binding</keyword>
<evidence type="ECO:0000256" key="7">
    <source>
        <dbReference type="PROSITE-ProRule" id="PRU10141"/>
    </source>
</evidence>
<evidence type="ECO:0000256" key="4">
    <source>
        <dbReference type="ARBA" id="ARBA00022777"/>
    </source>
</evidence>
<evidence type="ECO:0000256" key="1">
    <source>
        <dbReference type="ARBA" id="ARBA00022527"/>
    </source>
</evidence>
<dbReference type="InterPro" id="IPR000719">
    <property type="entry name" value="Prot_kinase_dom"/>
</dbReference>
<dbReference type="AlphaFoldDB" id="A0A3Q2XVK1"/>
<dbReference type="InterPro" id="IPR017441">
    <property type="entry name" value="Protein_kinase_ATP_BS"/>
</dbReference>
<reference evidence="10" key="2">
    <citation type="submission" date="2025-09" db="UniProtKB">
        <authorList>
            <consortium name="Ensembl"/>
        </authorList>
    </citation>
    <scope>IDENTIFICATION</scope>
</reference>
<dbReference type="PROSITE" id="PS00107">
    <property type="entry name" value="PROTEIN_KINASE_ATP"/>
    <property type="match status" value="1"/>
</dbReference>
<reference evidence="10" key="1">
    <citation type="submission" date="2025-08" db="UniProtKB">
        <authorList>
            <consortium name="Ensembl"/>
        </authorList>
    </citation>
    <scope>IDENTIFICATION</scope>
</reference>
<proteinExistence type="inferred from homology"/>
<evidence type="ECO:0000256" key="3">
    <source>
        <dbReference type="ARBA" id="ARBA00022741"/>
    </source>
</evidence>
<dbReference type="InterPro" id="IPR050235">
    <property type="entry name" value="CK1_Ser-Thr_kinase"/>
</dbReference>
<evidence type="ECO:0000256" key="5">
    <source>
        <dbReference type="ARBA" id="ARBA00022840"/>
    </source>
</evidence>
<evidence type="ECO:0000256" key="8">
    <source>
        <dbReference type="SAM" id="MobiDB-lite"/>
    </source>
</evidence>
<dbReference type="Ensembl" id="ENSHCOT00000007185.1">
    <property type="protein sequence ID" value="ENSHCOP00000004356.1"/>
    <property type="gene ID" value="ENSHCOG00000005814.1"/>
</dbReference>
<dbReference type="FunFam" id="3.30.200.20:FF:000358">
    <property type="entry name" value="Tau tubulin kinase 2b"/>
    <property type="match status" value="1"/>
</dbReference>
<feature type="compositionally biased region" description="Polar residues" evidence="8">
    <location>
        <begin position="339"/>
        <end position="354"/>
    </location>
</feature>
<evidence type="ECO:0000256" key="2">
    <source>
        <dbReference type="ARBA" id="ARBA00022679"/>
    </source>
</evidence>
<dbReference type="STRING" id="109280.ENSHCOP00000004356"/>
<dbReference type="SUPFAM" id="SSF56112">
    <property type="entry name" value="Protein kinase-like (PK-like)"/>
    <property type="match status" value="1"/>
</dbReference>
<keyword evidence="11" id="KW-1185">Reference proteome</keyword>
<evidence type="ECO:0000256" key="6">
    <source>
        <dbReference type="ARBA" id="ARBA00061588"/>
    </source>
</evidence>
<dbReference type="InterPro" id="IPR011009">
    <property type="entry name" value="Kinase-like_dom_sf"/>
</dbReference>
<sequence length="435" mass="49864">LTMSGEHTDILSTADVVRDRWRVVRKIGGGGFGEVYEVLDLLSQATVAMKVESATHPKPVQRTEAVVLRKLQGKDNVCRFVSAGRNERFNYVVMELQGRNLADLRRSRARGTFSVSTTLRLGKQILQGIESIHSVGFLHRDIKPPRSVAGFRGTVRYASINTHKNKEIGRHDDLWSLFYMLVEFMSGQLPWRKFKDKEQVGNLKEAYDHRLMLNHLPSEFSAFLDHILSLDYYTKPDYELLMSLFDCSMKSHNVLHNDPYDWEKCDSEDMLTAAAAPPTGQELTRLTPAHLGYTYACTVMMLLFLHIFPTVELEGFFDIILRVTYFFIFQVVTEEEHSQNQGNQSPAGSAQSSPRRVRSETLYLDRAVPLLRKMRQSQSLAFERRLAPEPKPTLERFLESWLVLVYSYIQKYPSICYPSRLSSRGLRAIPAVFGQ</sequence>
<name>A0A3Q2XVK1_HIPCM</name>
<keyword evidence="4" id="KW-0418">Kinase</keyword>
<protein>
    <submittedName>
        <fullName evidence="10">Tau tubulin kinase 2b</fullName>
    </submittedName>
</protein>
<dbReference type="GO" id="GO:0005524">
    <property type="term" value="F:ATP binding"/>
    <property type="evidence" value="ECO:0007669"/>
    <property type="project" value="UniProtKB-UniRule"/>
</dbReference>
<feature type="domain" description="Protein kinase" evidence="9">
    <location>
        <begin position="21"/>
        <end position="255"/>
    </location>
</feature>
<evidence type="ECO:0000259" key="9">
    <source>
        <dbReference type="PROSITE" id="PS50011"/>
    </source>
</evidence>
<dbReference type="PROSITE" id="PS50011">
    <property type="entry name" value="PROTEIN_KINASE_DOM"/>
    <property type="match status" value="1"/>
</dbReference>
<dbReference type="Proteomes" id="UP000264820">
    <property type="component" value="Unplaced"/>
</dbReference>
<evidence type="ECO:0000313" key="10">
    <source>
        <dbReference type="Ensembl" id="ENSHCOP00000004356.1"/>
    </source>
</evidence>
<organism evidence="10 11">
    <name type="scientific">Hippocampus comes</name>
    <name type="common">Tiger tail seahorse</name>
    <dbReference type="NCBI Taxonomy" id="109280"/>
    <lineage>
        <taxon>Eukaryota</taxon>
        <taxon>Metazoa</taxon>
        <taxon>Chordata</taxon>
        <taxon>Craniata</taxon>
        <taxon>Vertebrata</taxon>
        <taxon>Euteleostomi</taxon>
        <taxon>Actinopterygii</taxon>
        <taxon>Neopterygii</taxon>
        <taxon>Teleostei</taxon>
        <taxon>Neoteleostei</taxon>
        <taxon>Acanthomorphata</taxon>
        <taxon>Syngnathiaria</taxon>
        <taxon>Syngnathiformes</taxon>
        <taxon>Syngnathoidei</taxon>
        <taxon>Syngnathidae</taxon>
        <taxon>Hippocampus</taxon>
    </lineage>
</organism>
<keyword evidence="2" id="KW-0808">Transferase</keyword>
<accession>A0A3Q2XVK1</accession>
<comment type="similarity">
    <text evidence="6">Belongs to the protein kinase superfamily. CK1 Ser/Thr protein kinase family.</text>
</comment>
<dbReference type="GeneTree" id="ENSGT00940000165020"/>
<keyword evidence="3 7" id="KW-0547">Nucleotide-binding</keyword>
<dbReference type="FunFam" id="1.10.510.10:FF:000452">
    <property type="entry name" value="Tau tubulin kinase 2b"/>
    <property type="match status" value="1"/>
</dbReference>